<comment type="similarity">
    <text evidence="2">Belongs to the glycosyltransferase 31 family.</text>
</comment>
<keyword evidence="6" id="KW-0735">Signal-anchor</keyword>
<dbReference type="GO" id="GO:0016758">
    <property type="term" value="F:hexosyltransferase activity"/>
    <property type="evidence" value="ECO:0007669"/>
    <property type="project" value="InterPro"/>
</dbReference>
<proteinExistence type="inferred from homology"/>
<dbReference type="GO" id="GO:0051072">
    <property type="term" value="P:4,6-pyruvylated galactose residue biosynthetic process"/>
    <property type="evidence" value="ECO:0007669"/>
    <property type="project" value="TreeGrafter"/>
</dbReference>
<feature type="region of interest" description="Disordered" evidence="10">
    <location>
        <begin position="40"/>
        <end position="59"/>
    </location>
</feature>
<keyword evidence="4" id="KW-0808">Transferase</keyword>
<feature type="compositionally biased region" description="Polar residues" evidence="10">
    <location>
        <begin position="77"/>
        <end position="93"/>
    </location>
</feature>
<name>A0A9P3G0U8_9APHY</name>
<comment type="caution">
    <text evidence="12">The sequence shown here is derived from an EMBL/GenBank/DDBJ whole genome shotgun (WGS) entry which is preliminary data.</text>
</comment>
<dbReference type="Proteomes" id="UP000703269">
    <property type="component" value="Unassembled WGS sequence"/>
</dbReference>
<feature type="region of interest" description="Disordered" evidence="10">
    <location>
        <begin position="77"/>
        <end position="115"/>
    </location>
</feature>
<evidence type="ECO:0000313" key="13">
    <source>
        <dbReference type="Proteomes" id="UP000703269"/>
    </source>
</evidence>
<evidence type="ECO:0000256" key="7">
    <source>
        <dbReference type="ARBA" id="ARBA00022989"/>
    </source>
</evidence>
<sequence length="703" mass="78886">MSYTSDYNSRPAIQVDDYGDALNTNRDSLETTRSLANRTPFYASSSSSSTEMHSHLADRTSQNPALIYPLAANKSTPSVCSTATATPIPSRTASPLYMPDDAASTCSSDTDDENELESRLLSDSHRRSFSLTHAPRWWSGSTSRRRRRDILERGTWRWAFRKYVLPFIPKTPLTILFTLLLLTAFAISLTHLIIYLCNPDKQPLPWRGYCTIPNYSTEPPPSFLGPYDSFPIAPPNGTFEPQSFPPDNLETLSPAGVFVGVFSMDTGFERRMLIRSTYASHPRSRNGAGGGDGGVGTSRTVVRFVMGKPRKEWERRIQLEQEAYNDIVVLPIKENMNDGKTQAFFQWAANGAWVPPLYFDNYTTVPQNLSYTNRTVPAPRLAQHDPVHAHEDTLTGSPKPWVRPDFIIKADDDSFVMLAELEAHLRVELHGAPLPRQYTTPSTPLLVAPPAIPGQSSIYHPPNDDPLIYWGYLVKNRFMAGELYALSHSLVDWIANDLTVRDHTRGAEDQMTAFWIKWHPRAQDVRWVRERCWIYDHPKSGTVYARGFLFPSEAERIQEGIMGDIERWKKAKATADALTIQSEPESYVDVFGPGAAIPPSWVKSSVTTFHVRYAPPVPDLPLNYSVEALVEGSAMSTLTKRNATMANEAWRTREGRARRYQGKRVGGTAVVHSIKKHMWFLEAAAALLDGDEYTDAELATHGS</sequence>
<evidence type="ECO:0000256" key="9">
    <source>
        <dbReference type="ARBA" id="ARBA00023136"/>
    </source>
</evidence>
<evidence type="ECO:0000256" key="6">
    <source>
        <dbReference type="ARBA" id="ARBA00022968"/>
    </source>
</evidence>
<keyword evidence="13" id="KW-1185">Reference proteome</keyword>
<evidence type="ECO:0000256" key="11">
    <source>
        <dbReference type="SAM" id="Phobius"/>
    </source>
</evidence>
<dbReference type="PANTHER" id="PTHR11214">
    <property type="entry name" value="BETA-1,3-N-ACETYLGLUCOSAMINYLTRANSFERASE"/>
    <property type="match status" value="1"/>
</dbReference>
<dbReference type="PANTHER" id="PTHR11214:SF333">
    <property type="entry name" value="GLYCOSYLTRANSFERASE FAMILY 31 PROTEIN"/>
    <property type="match status" value="1"/>
</dbReference>
<keyword evidence="9 11" id="KW-0472">Membrane</keyword>
<evidence type="ECO:0008006" key="14">
    <source>
        <dbReference type="Google" id="ProtNLM"/>
    </source>
</evidence>
<dbReference type="InterPro" id="IPR002659">
    <property type="entry name" value="Glyco_trans_31"/>
</dbReference>
<keyword evidence="8" id="KW-0333">Golgi apparatus</keyword>
<evidence type="ECO:0000313" key="12">
    <source>
        <dbReference type="EMBL" id="GJE86151.1"/>
    </source>
</evidence>
<feature type="transmembrane region" description="Helical" evidence="11">
    <location>
        <begin position="173"/>
        <end position="196"/>
    </location>
</feature>
<dbReference type="OrthoDB" id="2139606at2759"/>
<dbReference type="GO" id="GO:0000139">
    <property type="term" value="C:Golgi membrane"/>
    <property type="evidence" value="ECO:0007669"/>
    <property type="project" value="UniProtKB-SubCell"/>
</dbReference>
<evidence type="ECO:0000256" key="4">
    <source>
        <dbReference type="ARBA" id="ARBA00022679"/>
    </source>
</evidence>
<dbReference type="EMBL" id="BPQB01000003">
    <property type="protein sequence ID" value="GJE86151.1"/>
    <property type="molecule type" value="Genomic_DNA"/>
</dbReference>
<organism evidence="12 13">
    <name type="scientific">Phanerochaete sordida</name>
    <dbReference type="NCBI Taxonomy" id="48140"/>
    <lineage>
        <taxon>Eukaryota</taxon>
        <taxon>Fungi</taxon>
        <taxon>Dikarya</taxon>
        <taxon>Basidiomycota</taxon>
        <taxon>Agaricomycotina</taxon>
        <taxon>Agaricomycetes</taxon>
        <taxon>Polyporales</taxon>
        <taxon>Phanerochaetaceae</taxon>
        <taxon>Phanerochaete</taxon>
    </lineage>
</organism>
<accession>A0A9P3G0U8</accession>
<evidence type="ECO:0000256" key="3">
    <source>
        <dbReference type="ARBA" id="ARBA00022676"/>
    </source>
</evidence>
<reference evidence="12 13" key="1">
    <citation type="submission" date="2021-08" db="EMBL/GenBank/DDBJ databases">
        <title>Draft Genome Sequence of Phanerochaete sordida strain YK-624.</title>
        <authorList>
            <person name="Mori T."/>
            <person name="Dohra H."/>
            <person name="Suzuki T."/>
            <person name="Kawagishi H."/>
            <person name="Hirai H."/>
        </authorList>
    </citation>
    <scope>NUCLEOTIDE SEQUENCE [LARGE SCALE GENOMIC DNA]</scope>
    <source>
        <strain evidence="12 13">YK-624</strain>
    </source>
</reference>
<evidence type="ECO:0000256" key="8">
    <source>
        <dbReference type="ARBA" id="ARBA00023034"/>
    </source>
</evidence>
<gene>
    <name evidence="12" type="ORF">PsYK624_022310</name>
</gene>
<keyword evidence="7 11" id="KW-1133">Transmembrane helix</keyword>
<keyword evidence="5 11" id="KW-0812">Transmembrane</keyword>
<dbReference type="AlphaFoldDB" id="A0A9P3G0U8"/>
<evidence type="ECO:0000256" key="2">
    <source>
        <dbReference type="ARBA" id="ARBA00008661"/>
    </source>
</evidence>
<evidence type="ECO:0000256" key="5">
    <source>
        <dbReference type="ARBA" id="ARBA00022692"/>
    </source>
</evidence>
<keyword evidence="3" id="KW-0328">Glycosyltransferase</keyword>
<protein>
    <recommendedName>
        <fullName evidence="14">Glycosyltransferase family 31 protein</fullName>
    </recommendedName>
</protein>
<comment type="subcellular location">
    <subcellularLocation>
        <location evidence="1">Golgi apparatus membrane</location>
        <topology evidence="1">Single-pass type II membrane protein</topology>
    </subcellularLocation>
</comment>
<evidence type="ECO:0000256" key="10">
    <source>
        <dbReference type="SAM" id="MobiDB-lite"/>
    </source>
</evidence>
<evidence type="ECO:0000256" key="1">
    <source>
        <dbReference type="ARBA" id="ARBA00004323"/>
    </source>
</evidence>